<dbReference type="InterPro" id="IPR002048">
    <property type="entry name" value="EF_hand_dom"/>
</dbReference>
<evidence type="ECO:0000256" key="3">
    <source>
        <dbReference type="ARBA" id="ARBA00022837"/>
    </source>
</evidence>
<evidence type="ECO:0000256" key="2">
    <source>
        <dbReference type="ARBA" id="ARBA00022737"/>
    </source>
</evidence>
<feature type="domain" description="EF-hand" evidence="6">
    <location>
        <begin position="111"/>
        <end position="146"/>
    </location>
</feature>
<dbReference type="InterPro" id="IPR050230">
    <property type="entry name" value="CALM/Myosin/TropC-like"/>
</dbReference>
<keyword evidence="3" id="KW-0106">Calcium</keyword>
<protein>
    <recommendedName>
        <fullName evidence="6">EF-hand domain-containing protein</fullName>
    </recommendedName>
</protein>
<proteinExistence type="predicted"/>
<feature type="domain" description="EF-hand" evidence="6">
    <location>
        <begin position="148"/>
        <end position="183"/>
    </location>
</feature>
<keyword evidence="2" id="KW-0677">Repeat</keyword>
<accession>A0A0V0QTS2</accession>
<feature type="transmembrane region" description="Helical" evidence="5">
    <location>
        <begin position="48"/>
        <end position="68"/>
    </location>
</feature>
<dbReference type="PANTHER" id="PTHR23048:SF48">
    <property type="entry name" value="CENTRIN 3"/>
    <property type="match status" value="1"/>
</dbReference>
<organism evidence="7 8">
    <name type="scientific">Pseudocohnilembus persalinus</name>
    <name type="common">Ciliate</name>
    <dbReference type="NCBI Taxonomy" id="266149"/>
    <lineage>
        <taxon>Eukaryota</taxon>
        <taxon>Sar</taxon>
        <taxon>Alveolata</taxon>
        <taxon>Ciliophora</taxon>
        <taxon>Intramacronucleata</taxon>
        <taxon>Oligohymenophorea</taxon>
        <taxon>Scuticociliatia</taxon>
        <taxon>Philasterida</taxon>
        <taxon>Pseudocohnilembidae</taxon>
        <taxon>Pseudocohnilembus</taxon>
    </lineage>
</organism>
<dbReference type="GO" id="GO:0005509">
    <property type="term" value="F:calcium ion binding"/>
    <property type="evidence" value="ECO:0007669"/>
    <property type="project" value="InterPro"/>
</dbReference>
<dbReference type="InParanoid" id="A0A0V0QTS2"/>
<keyword evidence="8" id="KW-1185">Reference proteome</keyword>
<sequence>MPSSQVNNFNFNFNFVPFAGTVCYGFGFAFPILLTWLIKFFGTEQLGYLQMICIYGYSMAAFIPVSILCSIPSQEQRQEIKEAFDLFDTDKTGTIDYHELKVIMRALGFDVRKAEVLNLIRDYDRDETGRIDFQDFQDIMTKKYAERDPTDEIIKAFRLFDEDKSGKISLRNLKRIARELGETLTDDELQAMIDEFDKDQDGQNLLTKQEKENFKNNDIQELQNDNRYHMSFVSSKENYKISELFYDIANKINNDQDIMKMEQEWLKEIQISRGENENKQLLKASKQQKKQQKKSGNQRSQEMHSDSDEDQIVQYKEECFETQKLKEYKSISQSTNDCQIQ</sequence>
<keyword evidence="1" id="KW-0479">Metal-binding</keyword>
<feature type="domain" description="EF-hand" evidence="6">
    <location>
        <begin position="75"/>
        <end position="110"/>
    </location>
</feature>
<dbReference type="AlphaFoldDB" id="A0A0V0QTS2"/>
<dbReference type="FunFam" id="1.10.238.10:FF:000001">
    <property type="entry name" value="Calmodulin 1"/>
    <property type="match status" value="1"/>
</dbReference>
<evidence type="ECO:0000313" key="7">
    <source>
        <dbReference type="EMBL" id="KRX05606.1"/>
    </source>
</evidence>
<dbReference type="PROSITE" id="PS50222">
    <property type="entry name" value="EF_HAND_2"/>
    <property type="match status" value="3"/>
</dbReference>
<dbReference type="Gene3D" id="1.10.238.10">
    <property type="entry name" value="EF-hand"/>
    <property type="match status" value="2"/>
</dbReference>
<dbReference type="InterPro" id="IPR018247">
    <property type="entry name" value="EF_Hand_1_Ca_BS"/>
</dbReference>
<evidence type="ECO:0000313" key="8">
    <source>
        <dbReference type="Proteomes" id="UP000054937"/>
    </source>
</evidence>
<dbReference type="Proteomes" id="UP000054937">
    <property type="component" value="Unassembled WGS sequence"/>
</dbReference>
<evidence type="ECO:0000259" key="6">
    <source>
        <dbReference type="PROSITE" id="PS50222"/>
    </source>
</evidence>
<keyword evidence="5" id="KW-0472">Membrane</keyword>
<comment type="caution">
    <text evidence="7">The sequence shown here is derived from an EMBL/GenBank/DDBJ whole genome shotgun (WGS) entry which is preliminary data.</text>
</comment>
<dbReference type="GO" id="GO:0016460">
    <property type="term" value="C:myosin II complex"/>
    <property type="evidence" value="ECO:0007669"/>
    <property type="project" value="TreeGrafter"/>
</dbReference>
<dbReference type="PANTHER" id="PTHR23048">
    <property type="entry name" value="MYOSIN LIGHT CHAIN 1, 3"/>
    <property type="match status" value="1"/>
</dbReference>
<evidence type="ECO:0000256" key="4">
    <source>
        <dbReference type="SAM" id="MobiDB-lite"/>
    </source>
</evidence>
<keyword evidence="5" id="KW-1133">Transmembrane helix</keyword>
<name>A0A0V0QTS2_PSEPJ</name>
<dbReference type="EMBL" id="LDAU01000105">
    <property type="protein sequence ID" value="KRX05606.1"/>
    <property type="molecule type" value="Genomic_DNA"/>
</dbReference>
<dbReference type="CDD" id="cd00051">
    <property type="entry name" value="EFh"/>
    <property type="match status" value="2"/>
</dbReference>
<dbReference type="PROSITE" id="PS00018">
    <property type="entry name" value="EF_HAND_1"/>
    <property type="match status" value="2"/>
</dbReference>
<dbReference type="InterPro" id="IPR011992">
    <property type="entry name" value="EF-hand-dom_pair"/>
</dbReference>
<keyword evidence="5" id="KW-0812">Transmembrane</keyword>
<evidence type="ECO:0000256" key="1">
    <source>
        <dbReference type="ARBA" id="ARBA00022723"/>
    </source>
</evidence>
<gene>
    <name evidence="7" type="ORF">PPERSA_09746</name>
</gene>
<dbReference type="Pfam" id="PF13499">
    <property type="entry name" value="EF-hand_7"/>
    <property type="match status" value="2"/>
</dbReference>
<feature type="region of interest" description="Disordered" evidence="4">
    <location>
        <begin position="281"/>
        <end position="313"/>
    </location>
</feature>
<dbReference type="SUPFAM" id="SSF47473">
    <property type="entry name" value="EF-hand"/>
    <property type="match status" value="1"/>
</dbReference>
<dbReference type="SMART" id="SM00054">
    <property type="entry name" value="EFh"/>
    <property type="match status" value="4"/>
</dbReference>
<feature type="transmembrane region" description="Helical" evidence="5">
    <location>
        <begin position="15"/>
        <end position="36"/>
    </location>
</feature>
<dbReference type="OrthoDB" id="26525at2759"/>
<reference evidence="7 8" key="1">
    <citation type="journal article" date="2015" name="Sci. Rep.">
        <title>Genome of the facultative scuticociliatosis pathogen Pseudocohnilembus persalinus provides insight into its virulence through horizontal gene transfer.</title>
        <authorList>
            <person name="Xiong J."/>
            <person name="Wang G."/>
            <person name="Cheng J."/>
            <person name="Tian M."/>
            <person name="Pan X."/>
            <person name="Warren A."/>
            <person name="Jiang C."/>
            <person name="Yuan D."/>
            <person name="Miao W."/>
        </authorList>
    </citation>
    <scope>NUCLEOTIDE SEQUENCE [LARGE SCALE GENOMIC DNA]</scope>
    <source>
        <strain evidence="7">36N120E</strain>
    </source>
</reference>
<evidence type="ECO:0000256" key="5">
    <source>
        <dbReference type="SAM" id="Phobius"/>
    </source>
</evidence>